<reference evidence="19" key="1">
    <citation type="submission" date="2021-06" db="EMBL/GenBank/DDBJ databases">
        <authorList>
            <person name="Kallberg Y."/>
            <person name="Tangrot J."/>
            <person name="Rosling A."/>
        </authorList>
    </citation>
    <scope>NUCLEOTIDE SEQUENCE</scope>
    <source>
        <strain evidence="19">AZ414A</strain>
    </source>
</reference>
<dbReference type="OrthoDB" id="10060449at2759"/>
<dbReference type="GO" id="GO:0006287">
    <property type="term" value="P:base-excision repair, gap-filling"/>
    <property type="evidence" value="ECO:0007669"/>
    <property type="project" value="TreeGrafter"/>
</dbReference>
<evidence type="ECO:0000313" key="19">
    <source>
        <dbReference type="EMBL" id="CAG8525808.1"/>
    </source>
</evidence>
<dbReference type="Proteomes" id="UP000789706">
    <property type="component" value="Unassembled WGS sequence"/>
</dbReference>
<evidence type="ECO:0000259" key="17">
    <source>
        <dbReference type="Pfam" id="PF08490"/>
    </source>
</evidence>
<comment type="catalytic activity">
    <reaction evidence="15">
        <text>DNA(n) + a 2'-deoxyribonucleoside 5'-triphosphate = DNA(n+1) + diphosphate</text>
        <dbReference type="Rhea" id="RHEA:22508"/>
        <dbReference type="Rhea" id="RHEA-COMP:17339"/>
        <dbReference type="Rhea" id="RHEA-COMP:17340"/>
        <dbReference type="ChEBI" id="CHEBI:33019"/>
        <dbReference type="ChEBI" id="CHEBI:61560"/>
        <dbReference type="ChEBI" id="CHEBI:173112"/>
        <dbReference type="EC" id="2.7.7.7"/>
    </reaction>
</comment>
<dbReference type="GO" id="GO:0000166">
    <property type="term" value="F:nucleotide binding"/>
    <property type="evidence" value="ECO:0007669"/>
    <property type="project" value="InterPro"/>
</dbReference>
<dbReference type="GO" id="GO:0045004">
    <property type="term" value="P:DNA replication proofreading"/>
    <property type="evidence" value="ECO:0007669"/>
    <property type="project" value="TreeGrafter"/>
</dbReference>
<dbReference type="InterPro" id="IPR013697">
    <property type="entry name" value="DNA_pol_e_suA_C"/>
</dbReference>
<organism evidence="19 20">
    <name type="scientific">Diversispora eburnea</name>
    <dbReference type="NCBI Taxonomy" id="1213867"/>
    <lineage>
        <taxon>Eukaryota</taxon>
        <taxon>Fungi</taxon>
        <taxon>Fungi incertae sedis</taxon>
        <taxon>Mucoromycota</taxon>
        <taxon>Glomeromycotina</taxon>
        <taxon>Glomeromycetes</taxon>
        <taxon>Diversisporales</taxon>
        <taxon>Diversisporaceae</taxon>
        <taxon>Diversispora</taxon>
    </lineage>
</organism>
<comment type="cofactor">
    <cofactor evidence="15">
        <name>[4Fe-4S] cluster</name>
        <dbReference type="ChEBI" id="CHEBI:49883"/>
    </cofactor>
</comment>
<keyword evidence="3 15" id="KW-0004">4Fe-4S</keyword>
<evidence type="ECO:0000256" key="5">
    <source>
        <dbReference type="ARBA" id="ARBA00022695"/>
    </source>
</evidence>
<evidence type="ECO:0000256" key="9">
    <source>
        <dbReference type="ARBA" id="ARBA00022833"/>
    </source>
</evidence>
<comment type="subcellular location">
    <subcellularLocation>
        <location evidence="1 15">Nucleus</location>
    </subcellularLocation>
</comment>
<feature type="domain" description="DNA-directed DNA polymerase family B exonuclease" evidence="16">
    <location>
        <begin position="192"/>
        <end position="400"/>
    </location>
</feature>
<dbReference type="InterPro" id="IPR012337">
    <property type="entry name" value="RNaseH-like_sf"/>
</dbReference>
<dbReference type="GO" id="GO:0000278">
    <property type="term" value="P:mitotic cell cycle"/>
    <property type="evidence" value="ECO:0007669"/>
    <property type="project" value="TreeGrafter"/>
</dbReference>
<evidence type="ECO:0000256" key="6">
    <source>
        <dbReference type="ARBA" id="ARBA00022705"/>
    </source>
</evidence>
<dbReference type="Pfam" id="PF22634">
    <property type="entry name" value="POL2_thumb"/>
    <property type="match status" value="1"/>
</dbReference>
<evidence type="ECO:0000256" key="7">
    <source>
        <dbReference type="ARBA" id="ARBA00022723"/>
    </source>
</evidence>
<dbReference type="InterPro" id="IPR042087">
    <property type="entry name" value="DNA_pol_B_thumb"/>
</dbReference>
<dbReference type="GO" id="GO:0006272">
    <property type="term" value="P:leading strand elongation"/>
    <property type="evidence" value="ECO:0007669"/>
    <property type="project" value="TreeGrafter"/>
</dbReference>
<keyword evidence="9 15" id="KW-0862">Zinc</keyword>
<dbReference type="SMART" id="SM00486">
    <property type="entry name" value="POLBc"/>
    <property type="match status" value="1"/>
</dbReference>
<dbReference type="InterPro" id="IPR029703">
    <property type="entry name" value="POL2"/>
</dbReference>
<dbReference type="InterPro" id="IPR006133">
    <property type="entry name" value="DNA-dir_DNA_pol_B_exonuc"/>
</dbReference>
<dbReference type="InterPro" id="IPR006172">
    <property type="entry name" value="DNA-dir_DNA_pol_B"/>
</dbReference>
<feature type="domain" description="DNA polymerase epsilon catalytic subunit A C-terminal" evidence="17">
    <location>
        <begin position="1381"/>
        <end position="1509"/>
    </location>
</feature>
<dbReference type="GO" id="GO:0051539">
    <property type="term" value="F:4 iron, 4 sulfur cluster binding"/>
    <property type="evidence" value="ECO:0007669"/>
    <property type="project" value="UniProtKB-KW"/>
</dbReference>
<evidence type="ECO:0000256" key="13">
    <source>
        <dbReference type="ARBA" id="ARBA00023125"/>
    </source>
</evidence>
<evidence type="ECO:0000259" key="16">
    <source>
        <dbReference type="Pfam" id="PF03104"/>
    </source>
</evidence>
<dbReference type="Pfam" id="PF08490">
    <property type="entry name" value="DUF1744"/>
    <property type="match status" value="1"/>
</dbReference>
<keyword evidence="7 15" id="KW-0479">Metal-binding</keyword>
<dbReference type="InterPro" id="IPR023211">
    <property type="entry name" value="DNA_pol_palm_dom_sf"/>
</dbReference>
<dbReference type="Gene3D" id="3.90.1600.10">
    <property type="entry name" value="Palm domain of DNA polymerase"/>
    <property type="match status" value="1"/>
</dbReference>
<dbReference type="GO" id="GO:0008270">
    <property type="term" value="F:zinc ion binding"/>
    <property type="evidence" value="ECO:0007669"/>
    <property type="project" value="UniProtKB-KW"/>
</dbReference>
<comment type="caution">
    <text evidence="19">The sequence shown here is derived from an EMBL/GenBank/DDBJ whole genome shotgun (WGS) entry which is preliminary data.</text>
</comment>
<evidence type="ECO:0000259" key="18">
    <source>
        <dbReference type="Pfam" id="PF22634"/>
    </source>
</evidence>
<dbReference type="GO" id="GO:0006297">
    <property type="term" value="P:nucleotide-excision repair, DNA gap filling"/>
    <property type="evidence" value="ECO:0007669"/>
    <property type="project" value="TreeGrafter"/>
</dbReference>
<keyword evidence="4 15" id="KW-0808">Transferase</keyword>
<keyword evidence="5 15" id="KW-0548">Nucleotidyltransferase</keyword>
<comment type="function">
    <text evidence="15">DNA polymerase II participates in chromosomal DNA replication.</text>
</comment>
<dbReference type="InterPro" id="IPR036397">
    <property type="entry name" value="RNaseH_sf"/>
</dbReference>
<dbReference type="SUPFAM" id="SSF56672">
    <property type="entry name" value="DNA/RNA polymerases"/>
    <property type="match status" value="1"/>
</dbReference>
<dbReference type="PANTHER" id="PTHR10670:SF0">
    <property type="entry name" value="DNA POLYMERASE EPSILON CATALYTIC SUBUNIT A"/>
    <property type="match status" value="1"/>
</dbReference>
<evidence type="ECO:0000256" key="12">
    <source>
        <dbReference type="ARBA" id="ARBA00023014"/>
    </source>
</evidence>
<dbReference type="Gene3D" id="3.30.420.10">
    <property type="entry name" value="Ribonuclease H-like superfamily/Ribonuclease H"/>
    <property type="match status" value="1"/>
</dbReference>
<dbReference type="PANTHER" id="PTHR10670">
    <property type="entry name" value="DNA POLYMERASE EPSILON CATALYTIC SUBUNIT A"/>
    <property type="match status" value="1"/>
</dbReference>
<sequence>MNKDNKKSFAKREQEEAIFDKLDVKLYKQGPPRLGWLYNASQELVQTGNHETGQSTLDLFFLESNGVTRTHFRCTLKFYPYFYVQCLHNKENDVLEYLQKTFEKYIYKITVKIKKDLKKPNHLVNGDQKCVKLEFWNTQDLTMVRNKLIYIVKGNQKKSDRINIYETQTQTQPNRKSKTKEQKEKPVDHIFDIQEYDIPHYQRAAIDLDIRIGLWYKIQCEDDQISLQYQETMKQSPIPIILAFDILTTKRPLNFPDPDSDSIMMISYIINNQGYVITNRKIVSEDIRSIKYIPPRVHEYQFNVFNERDEVAVISRFFLQVRKEKPTIITTFNGDAFDWPFIEKRSELYGLNMQKAIGFTKTKGFEKDEYISKISINIDCLFWVKRDSHLPPNSQSLKSVVESKLGYSPDDLDPEILTECAKINPQTLAHYSMSETAATYYLYIQHIHPFIFSLCSIIPMNPEEILRTPHRENIIIPQKYENKEERFFNDHFLQDESFIGGHTEILETGVFRSDLPVNFKIEPQTIEKLIFEIDNLLSFSIWESFRKTDKNLKDSAFNVHDKIRSLILSSLEEIKCIKQPYERLPLIYCLDINSMYLNIILTNRLQPGSMITKDLSQKSDFNIPGKICDRKMKWFWRAEFYPANMFEYETIKKQLNVEKFPPKLPGGNLRSYHQLSSDEQLSILKNRLDEFCLKEYQSKKEMEVREKQALICQRENPFYLNAVLNFRDLLHKYKAVVKDWKNKLSSDIKKKDHSLIEESKKMIIQYDTLYLAHQNIFNSFYKSIVCKGSRWYSIEMAGVVCDIGSNIIKMARKLIEKIGRPLKIETDRIWCILPSNFPENYTFNLSSGNSITISYPRTILNYLVHLHFTNDQYYNLSTNKQRKENNLFFDINGPHRAIILPSPSHENTNTRISEEHVIFNNSDADELHESKGFEINSYGGFKFIKNFQKDIFKAFLKGETLEECHFEVRKVANTYLDIIKHKGSSITEKEVIEYFSEERSMSHSSENSEQKLMIITASKRLAELIGDQVKANKLICHYIVSSKPSDLLVSERVIPVAVFFSEDDIKMKYLRRWIENHSANDFNVHNILDWEYYKECLTKIIQKFITIPKNVQDNKRKRVDEIISEENNSFQNIKTNTYKRRRISKNISDESEPSLEILFINKESVWEIIQIIETDTPGKFIMWILVGREIQIIHLNVSRRFYINYKLDTFPTKIKDMIKSNGSITKVNRILPESHKQFNLFEVTMQESTYQENSVILQDIFNDPLIEGVYENQINLLDRALIEVGFMIDKCLIEPNVLKDSITNGLDIRDIGKCENLPADLYLMGEPTERPINFLYLYHAVSEDNNHLYGLFSSCDNKVHVFYVGLKAVAMKYSEERYAFMYKEFIESIGEIETSANIFKIQNEIEIKITYLIRDIKEFAKALSNEIKKHEQARYGPTILVLQSNYSSGELIGQGVDILRKFPTINIMSCDRFNTFSSAAEPMFARYIQINSIINNLIEKSRHLKLPLSLIVMIAITGSSYAAPIIPIIREYNVEETLAWEIIYV</sequence>
<evidence type="ECO:0000256" key="1">
    <source>
        <dbReference type="ARBA" id="ARBA00004123"/>
    </source>
</evidence>
<keyword evidence="11 15" id="KW-0408">Iron</keyword>
<protein>
    <recommendedName>
        <fullName evidence="15">DNA polymerase epsilon catalytic subunit</fullName>
        <ecNumber evidence="15">2.7.7.7</ecNumber>
    </recommendedName>
</protein>
<dbReference type="Gene3D" id="3.30.342.10">
    <property type="entry name" value="DNA Polymerase, chain B, domain 1"/>
    <property type="match status" value="1"/>
</dbReference>
<evidence type="ECO:0000256" key="14">
    <source>
        <dbReference type="ARBA" id="ARBA00023242"/>
    </source>
</evidence>
<evidence type="ECO:0000256" key="8">
    <source>
        <dbReference type="ARBA" id="ARBA00022771"/>
    </source>
</evidence>
<proteinExistence type="inferred from homology"/>
<evidence type="ECO:0000313" key="20">
    <source>
        <dbReference type="Proteomes" id="UP000789706"/>
    </source>
</evidence>
<dbReference type="EC" id="2.7.7.7" evidence="15"/>
<evidence type="ECO:0000256" key="2">
    <source>
        <dbReference type="ARBA" id="ARBA00005755"/>
    </source>
</evidence>
<keyword evidence="6 15" id="KW-0235">DNA replication</keyword>
<dbReference type="InterPro" id="IPR043502">
    <property type="entry name" value="DNA/RNA_pol_sf"/>
</dbReference>
<dbReference type="GO" id="GO:0008310">
    <property type="term" value="F:single-stranded DNA 3'-5' DNA exonuclease activity"/>
    <property type="evidence" value="ECO:0007669"/>
    <property type="project" value="TreeGrafter"/>
</dbReference>
<dbReference type="SUPFAM" id="SSF53098">
    <property type="entry name" value="Ribonuclease H-like"/>
    <property type="match status" value="1"/>
</dbReference>
<name>A0A9N9AD52_9GLOM</name>
<dbReference type="GO" id="GO:0008622">
    <property type="term" value="C:epsilon DNA polymerase complex"/>
    <property type="evidence" value="ECO:0007669"/>
    <property type="project" value="InterPro"/>
</dbReference>
<keyword evidence="13 15" id="KW-0238">DNA-binding</keyword>
<keyword evidence="12 15" id="KW-0411">Iron-sulfur</keyword>
<dbReference type="GO" id="GO:0003677">
    <property type="term" value="F:DNA binding"/>
    <property type="evidence" value="ECO:0007669"/>
    <property type="project" value="UniProtKB-KW"/>
</dbReference>
<keyword evidence="20" id="KW-1185">Reference proteome</keyword>
<dbReference type="FunFam" id="3.30.420.10:FF:000010">
    <property type="entry name" value="DNA polymerase epsilon catalytic subunit"/>
    <property type="match status" value="1"/>
</dbReference>
<evidence type="ECO:0000256" key="15">
    <source>
        <dbReference type="RuleBase" id="RU365029"/>
    </source>
</evidence>
<accession>A0A9N9AD52</accession>
<evidence type="ECO:0000256" key="10">
    <source>
        <dbReference type="ARBA" id="ARBA00022932"/>
    </source>
</evidence>
<dbReference type="EMBL" id="CAJVPK010000555">
    <property type="protein sequence ID" value="CAG8525808.1"/>
    <property type="molecule type" value="Genomic_DNA"/>
</dbReference>
<dbReference type="GO" id="GO:0003887">
    <property type="term" value="F:DNA-directed DNA polymerase activity"/>
    <property type="evidence" value="ECO:0007669"/>
    <property type="project" value="UniProtKB-KW"/>
</dbReference>
<dbReference type="Pfam" id="PF03104">
    <property type="entry name" value="DNA_pol_B_exo1"/>
    <property type="match status" value="1"/>
</dbReference>
<keyword evidence="8 15" id="KW-0863">Zinc-finger</keyword>
<keyword evidence="10 15" id="KW-0239">DNA-directed DNA polymerase</keyword>
<keyword evidence="14 15" id="KW-0539">Nucleus</keyword>
<feature type="domain" description="DNA polymerase epsilon ,catalytic subunit A thumb" evidence="18">
    <location>
        <begin position="939"/>
        <end position="1112"/>
    </location>
</feature>
<comment type="similarity">
    <text evidence="2 15">Belongs to the DNA polymerase type-B family.</text>
</comment>
<gene>
    <name evidence="19" type="ORF">DEBURN_LOCUS5894</name>
</gene>
<evidence type="ECO:0000256" key="3">
    <source>
        <dbReference type="ARBA" id="ARBA00022485"/>
    </source>
</evidence>
<dbReference type="InterPro" id="IPR055191">
    <property type="entry name" value="POL2_thumb"/>
</dbReference>
<evidence type="ECO:0000256" key="11">
    <source>
        <dbReference type="ARBA" id="ARBA00023004"/>
    </source>
</evidence>
<evidence type="ECO:0000256" key="4">
    <source>
        <dbReference type="ARBA" id="ARBA00022679"/>
    </source>
</evidence>
<dbReference type="Gene3D" id="1.10.132.60">
    <property type="entry name" value="DNA polymerase family B, C-terminal domain"/>
    <property type="match status" value="1"/>
</dbReference>